<dbReference type="eggNOG" id="COG3321">
    <property type="taxonomic scope" value="Bacteria"/>
</dbReference>
<dbReference type="PATRIC" id="fig|1280953.3.peg.3123"/>
<dbReference type="InterPro" id="IPR020841">
    <property type="entry name" value="PKS_Beta-ketoAc_synthase_dom"/>
</dbReference>
<evidence type="ECO:0000256" key="1">
    <source>
        <dbReference type="ARBA" id="ARBA00022450"/>
    </source>
</evidence>
<dbReference type="SMART" id="SM00823">
    <property type="entry name" value="PKS_PP"/>
    <property type="match status" value="1"/>
</dbReference>
<keyword evidence="8" id="KW-1185">Reference proteome</keyword>
<dbReference type="GO" id="GO:0004315">
    <property type="term" value="F:3-oxoacyl-[acyl-carrier-protein] synthase activity"/>
    <property type="evidence" value="ECO:0007669"/>
    <property type="project" value="InterPro"/>
</dbReference>
<dbReference type="CDD" id="cd00833">
    <property type="entry name" value="PKS"/>
    <property type="match status" value="1"/>
</dbReference>
<dbReference type="OrthoDB" id="9778690at2"/>
<dbReference type="GO" id="GO:0071770">
    <property type="term" value="P:DIM/DIP cell wall layer assembly"/>
    <property type="evidence" value="ECO:0007669"/>
    <property type="project" value="TreeGrafter"/>
</dbReference>
<dbReference type="InterPro" id="IPR050091">
    <property type="entry name" value="PKS_NRPS_Biosynth_Enz"/>
</dbReference>
<dbReference type="SUPFAM" id="SSF47336">
    <property type="entry name" value="ACP-like"/>
    <property type="match status" value="1"/>
</dbReference>
<dbReference type="GO" id="GO:0005737">
    <property type="term" value="C:cytoplasm"/>
    <property type="evidence" value="ECO:0007669"/>
    <property type="project" value="TreeGrafter"/>
</dbReference>
<dbReference type="InterPro" id="IPR014043">
    <property type="entry name" value="Acyl_transferase_dom"/>
</dbReference>
<dbReference type="SMART" id="SM00827">
    <property type="entry name" value="PKS_AT"/>
    <property type="match status" value="1"/>
</dbReference>
<dbReference type="InterPro" id="IPR016039">
    <property type="entry name" value="Thiolase-like"/>
</dbReference>
<evidence type="ECO:0000256" key="2">
    <source>
        <dbReference type="ARBA" id="ARBA00022553"/>
    </source>
</evidence>
<dbReference type="Gene3D" id="3.40.47.10">
    <property type="match status" value="1"/>
</dbReference>
<dbReference type="PROSITE" id="PS52004">
    <property type="entry name" value="KS3_2"/>
    <property type="match status" value="1"/>
</dbReference>
<dbReference type="InterPro" id="IPR036291">
    <property type="entry name" value="NAD(P)-bd_dom_sf"/>
</dbReference>
<dbReference type="GO" id="GO:0031177">
    <property type="term" value="F:phosphopantetheine binding"/>
    <property type="evidence" value="ECO:0007669"/>
    <property type="project" value="InterPro"/>
</dbReference>
<dbReference type="SUPFAM" id="SSF55048">
    <property type="entry name" value="Probable ACP-binding domain of malonyl-CoA ACP transacylase"/>
    <property type="match status" value="1"/>
</dbReference>
<dbReference type="PROSITE" id="PS00606">
    <property type="entry name" value="KS3_1"/>
    <property type="match status" value="1"/>
</dbReference>
<dbReference type="SMART" id="SM00822">
    <property type="entry name" value="PKS_KR"/>
    <property type="match status" value="1"/>
</dbReference>
<dbReference type="Proteomes" id="UP000024942">
    <property type="component" value="Unassembled WGS sequence"/>
</dbReference>
<dbReference type="InterPro" id="IPR014030">
    <property type="entry name" value="Ketoacyl_synth_N"/>
</dbReference>
<dbReference type="InterPro" id="IPR036736">
    <property type="entry name" value="ACP-like_sf"/>
</dbReference>
<accession>A0A059G3L8</accession>
<evidence type="ECO:0000256" key="4">
    <source>
        <dbReference type="ARBA" id="ARBA00054155"/>
    </source>
</evidence>
<dbReference type="InterPro" id="IPR020806">
    <property type="entry name" value="PKS_PP-bd"/>
</dbReference>
<dbReference type="Gene3D" id="3.40.50.720">
    <property type="entry name" value="NAD(P)-binding Rossmann-like Domain"/>
    <property type="match status" value="1"/>
</dbReference>
<evidence type="ECO:0000313" key="8">
    <source>
        <dbReference type="Proteomes" id="UP000024942"/>
    </source>
</evidence>
<evidence type="ECO:0000259" key="5">
    <source>
        <dbReference type="PROSITE" id="PS50075"/>
    </source>
</evidence>
<keyword evidence="3" id="KW-0808">Transferase</keyword>
<dbReference type="InterPro" id="IPR013968">
    <property type="entry name" value="PKS_KR"/>
</dbReference>
<dbReference type="PROSITE" id="PS50075">
    <property type="entry name" value="CARRIER"/>
    <property type="match status" value="1"/>
</dbReference>
<dbReference type="InterPro" id="IPR016035">
    <property type="entry name" value="Acyl_Trfase/lysoPLipase"/>
</dbReference>
<dbReference type="Pfam" id="PF02801">
    <property type="entry name" value="Ketoacyl-synt_C"/>
    <property type="match status" value="1"/>
</dbReference>
<dbReference type="Gene3D" id="3.30.70.3290">
    <property type="match status" value="1"/>
</dbReference>
<evidence type="ECO:0000259" key="6">
    <source>
        <dbReference type="PROSITE" id="PS52004"/>
    </source>
</evidence>
<dbReference type="RefSeq" id="WP_084146369.1">
    <property type="nucleotide sequence ID" value="NZ_ARYL01000028.1"/>
</dbReference>
<keyword evidence="1" id="KW-0596">Phosphopantetheine</keyword>
<dbReference type="Pfam" id="PF00550">
    <property type="entry name" value="PP-binding"/>
    <property type="match status" value="1"/>
</dbReference>
<evidence type="ECO:0000256" key="3">
    <source>
        <dbReference type="ARBA" id="ARBA00022679"/>
    </source>
</evidence>
<feature type="domain" description="Carrier" evidence="5">
    <location>
        <begin position="1385"/>
        <end position="1459"/>
    </location>
</feature>
<name>A0A059G3L8_9PROT</name>
<dbReference type="SUPFAM" id="SSF53901">
    <property type="entry name" value="Thiolase-like"/>
    <property type="match status" value="1"/>
</dbReference>
<dbReference type="InterPro" id="IPR009081">
    <property type="entry name" value="PP-bd_ACP"/>
</dbReference>
<dbReference type="Pfam" id="PF16197">
    <property type="entry name" value="KAsynt_C_assoc"/>
    <property type="match status" value="1"/>
</dbReference>
<comment type="caution">
    <text evidence="7">The sequence shown here is derived from an EMBL/GenBank/DDBJ whole genome shotgun (WGS) entry which is preliminary data.</text>
</comment>
<dbReference type="InterPro" id="IPR032821">
    <property type="entry name" value="PKS_assoc"/>
</dbReference>
<dbReference type="STRING" id="1280953.HOC_15552"/>
<dbReference type="InterPro" id="IPR057326">
    <property type="entry name" value="KR_dom"/>
</dbReference>
<protein>
    <submittedName>
        <fullName evidence="7">Beta-ketoacyl synthase</fullName>
    </submittedName>
</protein>
<dbReference type="GO" id="GO:0004312">
    <property type="term" value="F:fatty acid synthase activity"/>
    <property type="evidence" value="ECO:0007669"/>
    <property type="project" value="TreeGrafter"/>
</dbReference>
<dbReference type="Gene3D" id="1.10.1200.10">
    <property type="entry name" value="ACP-like"/>
    <property type="match status" value="1"/>
</dbReference>
<dbReference type="FunFam" id="3.40.47.10:FF:000019">
    <property type="entry name" value="Polyketide synthase type I"/>
    <property type="match status" value="1"/>
</dbReference>
<dbReference type="Pfam" id="PF08659">
    <property type="entry name" value="KR"/>
    <property type="match status" value="1"/>
</dbReference>
<dbReference type="Pfam" id="PF00109">
    <property type="entry name" value="ketoacyl-synt"/>
    <property type="match status" value="1"/>
</dbReference>
<keyword evidence="2" id="KW-0597">Phosphoprotein</keyword>
<dbReference type="InterPro" id="IPR016036">
    <property type="entry name" value="Malonyl_transacylase_ACP-bd"/>
</dbReference>
<dbReference type="EMBL" id="ARYL01000028">
    <property type="protein sequence ID" value="KDA01432.1"/>
    <property type="molecule type" value="Genomic_DNA"/>
</dbReference>
<comment type="function">
    <text evidence="4">Involved in production of the polyketide antibiotic thailandamide.</text>
</comment>
<organism evidence="7 8">
    <name type="scientific">Hyphomonas oceanitis SCH89</name>
    <dbReference type="NCBI Taxonomy" id="1280953"/>
    <lineage>
        <taxon>Bacteria</taxon>
        <taxon>Pseudomonadati</taxon>
        <taxon>Pseudomonadota</taxon>
        <taxon>Alphaproteobacteria</taxon>
        <taxon>Hyphomonadales</taxon>
        <taxon>Hyphomonadaceae</taxon>
        <taxon>Hyphomonas</taxon>
    </lineage>
</organism>
<dbReference type="PROSITE" id="PS00012">
    <property type="entry name" value="PHOSPHOPANTETHEINE"/>
    <property type="match status" value="1"/>
</dbReference>
<evidence type="ECO:0000313" key="7">
    <source>
        <dbReference type="EMBL" id="KDA01432.1"/>
    </source>
</evidence>
<dbReference type="PANTHER" id="PTHR43775:SF37">
    <property type="entry name" value="SI:DKEY-61P9.11"/>
    <property type="match status" value="1"/>
</dbReference>
<dbReference type="SMART" id="SM00825">
    <property type="entry name" value="PKS_KS"/>
    <property type="match status" value="1"/>
</dbReference>
<sequence>MALEVTRSVAIIGMACRFPGGANTPDAFWQMLYEGRDAVGEIPSSRMDVKQLYSDTPATPGRIMTRFGGYLDGIEQFDAGFFHISPREAERMDPQQRLLLETAWEAIEDAGIDARTLAGRPVGVYVGQWLSDFEMRMLSDPTATDFEMTTGSGRYTASGRVSHFLNLMGPSLTLDTACSSSLTAVHLAMQSLRSGESELAFAAGVNVILSPHITVGYSQSRMMAPDGHCKFGDASGDGYVRSEGAGIVLLKRLDRALEDGDQIHAVIRGSAVNNDGNSGSSFGTPSRSGQEALLRRALIDADLPAASVGYIEAHGTGTRSGDPVELGALSAVFGGDREEALRVGSVKTNIGHTEGAAGMAGLLKAALAVKKRQVPASLHFNTPNPDVDWLSAPLEIVRERQTWNNPDRIAGVSGFGIAGSNAHLLIQNPPAMTESSVAKTLCARPVILPISAESVVALRQLAGLYAEIIRSKTELSIDEICAAAGSNRTRLSHRAAFVGHDRNELISSLEKFRDGGDDAIQGQSWTDKPAVTAFVAPGQGGQWIGMARSLIESEPVFRQSIDACEQALAPLVAWSLKEQLQLESDDDGYQLDEIEVIQPVLVALAFSYAQLWNSFGVKPMMTIGHSMGEVSAAAISGTLSLQDAMRVVVARSTLMARTSGEGGMALVELTKADLEKRLKPYLGKLCVAAINSPRACVISGEVVSLESALEELSADGVFCRKVKVDVASHGPQMATLAPELEAMLDDIAPSDSAVPMLSTVIGTAIPGTKYDGRYWARNLSEPVRFLDAVEASLEAGATAFLELGPNPVLLTSIEQTLSHHNVDAVLAASERRDSPAMNIIAEGIAKLWTHGAEIDWRAYSGTARHDVPLPHYPWQRSRHWHEAAEMMPAQSSHKRPRLNNDTRSMLHEIAWRKAPAPDVVSAQGQTCLIIGSDNADSNSLTAAIEEAGADVDCMSFETAHGVLSSGRSYDYIVSIAPDKGAGFLPIQLLQILRQSKVPSQQVVILTRGATMAGSPSQRMAIDQASLVGAMRVVSDEHPEFTFRLIDGDPATSFSEQFNALVNQALGASSEPEIAYRNSEWLVPRLRQYTDNIAFAKNFELKKNEAYLITGGLSALGLRAANVLTKAGARHIILISRRPLPPRQDWRSVAEGTENWDRIAGILALEAAGVLVEIASFDIADCDALRSFLSGREAEMRAPVNGVIHLATAYDTRLAAETSQESFDLAIAPKLKGARVLDREFPDVDMFVLYSSTMTFLPHQGLAAYAAANCGLDALAADRHARGKAATSIAWGPWKHLGRAALDHVADEFEARGELSLDPLEGDALLEWLICHSPSLVSAFRMDWPAFCRSRQGRADHLFDELIAEETESATDASPFESLSLDDRRSAATIFVSTIITKVLKLRPEDFDLNRPLGDLGLNSLMGIELRNALEKSVGRPLPATLAWSYPTAKAIIEFLSASPHEKHTHAVVPEPKSSVSPNELGTSISAIEDLSDDEALAALLEGRK</sequence>
<dbReference type="InterPro" id="IPR018201">
    <property type="entry name" value="Ketoacyl_synth_AS"/>
</dbReference>
<dbReference type="GO" id="GO:0005886">
    <property type="term" value="C:plasma membrane"/>
    <property type="evidence" value="ECO:0007669"/>
    <property type="project" value="TreeGrafter"/>
</dbReference>
<dbReference type="SUPFAM" id="SSF52151">
    <property type="entry name" value="FabD/lysophospholipase-like"/>
    <property type="match status" value="1"/>
</dbReference>
<proteinExistence type="predicted"/>
<dbReference type="InterPro" id="IPR014031">
    <property type="entry name" value="Ketoacyl_synth_C"/>
</dbReference>
<dbReference type="InterPro" id="IPR006162">
    <property type="entry name" value="Ppantetheine_attach_site"/>
</dbReference>
<dbReference type="PANTHER" id="PTHR43775">
    <property type="entry name" value="FATTY ACID SYNTHASE"/>
    <property type="match status" value="1"/>
</dbReference>
<dbReference type="GO" id="GO:0006633">
    <property type="term" value="P:fatty acid biosynthetic process"/>
    <property type="evidence" value="ECO:0007669"/>
    <property type="project" value="InterPro"/>
</dbReference>
<dbReference type="Pfam" id="PF00698">
    <property type="entry name" value="Acyl_transf_1"/>
    <property type="match status" value="1"/>
</dbReference>
<dbReference type="InterPro" id="IPR001227">
    <property type="entry name" value="Ac_transferase_dom_sf"/>
</dbReference>
<gene>
    <name evidence="7" type="ORF">HOC_15552</name>
</gene>
<dbReference type="SUPFAM" id="SSF51735">
    <property type="entry name" value="NAD(P)-binding Rossmann-fold domains"/>
    <property type="match status" value="2"/>
</dbReference>
<dbReference type="Gene3D" id="3.40.366.10">
    <property type="entry name" value="Malonyl-Coenzyme A Acyl Carrier Protein, domain 2"/>
    <property type="match status" value="1"/>
</dbReference>
<reference evidence="7 8" key="1">
    <citation type="journal article" date="2014" name="Antonie Van Leeuwenhoek">
        <title>Hyphomonas beringensis sp. nov. and Hyphomonas chukchiensis sp. nov., isolated from surface seawater of the Bering Sea and Chukchi Sea.</title>
        <authorList>
            <person name="Li C."/>
            <person name="Lai Q."/>
            <person name="Li G."/>
            <person name="Dong C."/>
            <person name="Wang J."/>
            <person name="Liao Y."/>
            <person name="Shao Z."/>
        </authorList>
    </citation>
    <scope>NUCLEOTIDE SEQUENCE [LARGE SCALE GENOMIC DNA]</scope>
    <source>
        <strain evidence="7 8">SCH89</strain>
    </source>
</reference>
<feature type="domain" description="Ketosynthase family 3 (KS3)" evidence="6">
    <location>
        <begin position="6"/>
        <end position="428"/>
    </location>
</feature>